<proteinExistence type="predicted"/>
<accession>A0A2P6QFQ3</accession>
<evidence type="ECO:0000313" key="1">
    <source>
        <dbReference type="EMBL" id="PRQ32998.1"/>
    </source>
</evidence>
<dbReference type="Gramene" id="PRQ32998">
    <property type="protein sequence ID" value="PRQ32998"/>
    <property type="gene ID" value="RchiOBHm_Chr5g0052591"/>
</dbReference>
<protein>
    <submittedName>
        <fullName evidence="1">Uncharacterized protein</fullName>
    </submittedName>
</protein>
<name>A0A2P6QFQ3_ROSCH</name>
<dbReference type="EMBL" id="PDCK01000043">
    <property type="protein sequence ID" value="PRQ32998.1"/>
    <property type="molecule type" value="Genomic_DNA"/>
</dbReference>
<keyword evidence="2" id="KW-1185">Reference proteome</keyword>
<sequence>MLGLDPLVNCQACEFQSQSSSHLALPVKMCQMCMHAVILHNITNKFVPEGGGKFI</sequence>
<evidence type="ECO:0000313" key="2">
    <source>
        <dbReference type="Proteomes" id="UP000238479"/>
    </source>
</evidence>
<dbReference type="Proteomes" id="UP000238479">
    <property type="component" value="Chromosome 5"/>
</dbReference>
<organism evidence="1 2">
    <name type="scientific">Rosa chinensis</name>
    <name type="common">China rose</name>
    <dbReference type="NCBI Taxonomy" id="74649"/>
    <lineage>
        <taxon>Eukaryota</taxon>
        <taxon>Viridiplantae</taxon>
        <taxon>Streptophyta</taxon>
        <taxon>Embryophyta</taxon>
        <taxon>Tracheophyta</taxon>
        <taxon>Spermatophyta</taxon>
        <taxon>Magnoliopsida</taxon>
        <taxon>eudicotyledons</taxon>
        <taxon>Gunneridae</taxon>
        <taxon>Pentapetalae</taxon>
        <taxon>rosids</taxon>
        <taxon>fabids</taxon>
        <taxon>Rosales</taxon>
        <taxon>Rosaceae</taxon>
        <taxon>Rosoideae</taxon>
        <taxon>Rosoideae incertae sedis</taxon>
        <taxon>Rosa</taxon>
    </lineage>
</organism>
<reference evidence="1 2" key="1">
    <citation type="journal article" date="2018" name="Nat. Genet.">
        <title>The Rosa genome provides new insights in the design of modern roses.</title>
        <authorList>
            <person name="Bendahmane M."/>
        </authorList>
    </citation>
    <scope>NUCLEOTIDE SEQUENCE [LARGE SCALE GENOMIC DNA]</scope>
    <source>
        <strain evidence="2">cv. Old Blush</strain>
    </source>
</reference>
<gene>
    <name evidence="1" type="ORF">RchiOBHm_Chr5g0052591</name>
</gene>
<comment type="caution">
    <text evidence="1">The sequence shown here is derived from an EMBL/GenBank/DDBJ whole genome shotgun (WGS) entry which is preliminary data.</text>
</comment>
<dbReference type="AlphaFoldDB" id="A0A2P6QFQ3"/>